<dbReference type="OrthoDB" id="9180899at2"/>
<dbReference type="Proteomes" id="UP000237222">
    <property type="component" value="Unassembled WGS sequence"/>
</dbReference>
<evidence type="ECO:0000313" key="7">
    <source>
        <dbReference type="Proteomes" id="UP000237222"/>
    </source>
</evidence>
<dbReference type="InterPro" id="IPR005631">
    <property type="entry name" value="SDH"/>
</dbReference>
<dbReference type="Pfam" id="PF03937">
    <property type="entry name" value="Sdh5"/>
    <property type="match status" value="1"/>
</dbReference>
<dbReference type="AlphaFoldDB" id="A0A2S4HGZ4"/>
<gene>
    <name evidence="6" type="ORF">C0068_09105</name>
</gene>
<keyword evidence="4" id="KW-0963">Cytoplasm</keyword>
<sequence>MVSENEFKRICWACRRGMLELDLVMVPYVEGRFRDLDADNQQRFISLLECEDTDLFSWFLGRNLPEDPDLAIIVDDINTFTKTPRP</sequence>
<accession>A0A2S4HGZ4</accession>
<evidence type="ECO:0000256" key="2">
    <source>
        <dbReference type="ARBA" id="ARBA00008571"/>
    </source>
</evidence>
<evidence type="ECO:0000256" key="1">
    <source>
        <dbReference type="ARBA" id="ARBA00004496"/>
    </source>
</evidence>
<dbReference type="InterPro" id="IPR050531">
    <property type="entry name" value="SdhE_FAD_assembly_factor"/>
</dbReference>
<dbReference type="GO" id="GO:0006105">
    <property type="term" value="P:succinate metabolic process"/>
    <property type="evidence" value="ECO:0007669"/>
    <property type="project" value="TreeGrafter"/>
</dbReference>
<dbReference type="EMBL" id="PQGG01000019">
    <property type="protein sequence ID" value="POP53264.1"/>
    <property type="molecule type" value="Genomic_DNA"/>
</dbReference>
<evidence type="ECO:0000256" key="3">
    <source>
        <dbReference type="ARBA" id="ARBA00019418"/>
    </source>
</evidence>
<proteinExistence type="inferred from homology"/>
<comment type="subcellular location">
    <subcellularLocation>
        <location evidence="1">Cytoplasm</location>
    </subcellularLocation>
</comment>
<comment type="caution">
    <text evidence="6">The sequence shown here is derived from an EMBL/GenBank/DDBJ whole genome shotgun (WGS) entry which is preliminary data.</text>
</comment>
<dbReference type="RefSeq" id="WP_103684205.1">
    <property type="nucleotide sequence ID" value="NZ_PQGG01000019.1"/>
</dbReference>
<evidence type="ECO:0000256" key="4">
    <source>
        <dbReference type="ARBA" id="ARBA00022490"/>
    </source>
</evidence>
<protein>
    <recommendedName>
        <fullName evidence="3">FAD assembly factor SdhE</fullName>
    </recommendedName>
</protein>
<dbReference type="PANTHER" id="PTHR39585">
    <property type="entry name" value="FAD ASSEMBLY FACTOR SDHE"/>
    <property type="match status" value="1"/>
</dbReference>
<dbReference type="GO" id="GO:0005737">
    <property type="term" value="C:cytoplasm"/>
    <property type="evidence" value="ECO:0007669"/>
    <property type="project" value="UniProtKB-SubCell"/>
</dbReference>
<evidence type="ECO:0000256" key="5">
    <source>
        <dbReference type="ARBA" id="ARBA00023186"/>
    </source>
</evidence>
<evidence type="ECO:0000313" key="6">
    <source>
        <dbReference type="EMBL" id="POP53264.1"/>
    </source>
</evidence>
<dbReference type="PANTHER" id="PTHR39585:SF1">
    <property type="entry name" value="FAD ASSEMBLY FACTOR SDHE"/>
    <property type="match status" value="1"/>
</dbReference>
<reference evidence="6" key="1">
    <citation type="submission" date="2018-01" db="EMBL/GenBank/DDBJ databases">
        <authorList>
            <person name="Yu X.-D."/>
        </authorList>
    </citation>
    <scope>NUCLEOTIDE SEQUENCE</scope>
    <source>
        <strain evidence="6">ZX-21</strain>
    </source>
</reference>
<dbReference type="InterPro" id="IPR036714">
    <property type="entry name" value="SDH_sf"/>
</dbReference>
<dbReference type="SUPFAM" id="SSF109910">
    <property type="entry name" value="YgfY-like"/>
    <property type="match status" value="1"/>
</dbReference>
<comment type="similarity">
    <text evidence="2">Belongs to the SdhE FAD assembly factor family.</text>
</comment>
<organism evidence="6 7">
    <name type="scientific">Zhongshania marina</name>
    <dbReference type="NCBI Taxonomy" id="2304603"/>
    <lineage>
        <taxon>Bacteria</taxon>
        <taxon>Pseudomonadati</taxon>
        <taxon>Pseudomonadota</taxon>
        <taxon>Gammaproteobacteria</taxon>
        <taxon>Cellvibrionales</taxon>
        <taxon>Spongiibacteraceae</taxon>
        <taxon>Zhongshania</taxon>
    </lineage>
</organism>
<name>A0A2S4HGZ4_9GAMM</name>
<dbReference type="Gene3D" id="1.10.150.250">
    <property type="entry name" value="Flavinator of succinate dehydrogenase"/>
    <property type="match status" value="1"/>
</dbReference>
<keyword evidence="5" id="KW-0143">Chaperone</keyword>